<evidence type="ECO:0000313" key="3">
    <source>
        <dbReference type="Proteomes" id="UP000682733"/>
    </source>
</evidence>
<evidence type="ECO:0000313" key="2">
    <source>
        <dbReference type="EMBL" id="CAF4125307.1"/>
    </source>
</evidence>
<dbReference type="Proteomes" id="UP000677228">
    <property type="component" value="Unassembled WGS sequence"/>
</dbReference>
<proteinExistence type="predicted"/>
<evidence type="ECO:0000313" key="1">
    <source>
        <dbReference type="EMBL" id="CAF1316338.1"/>
    </source>
</evidence>
<organism evidence="2 3">
    <name type="scientific">Didymodactylos carnosus</name>
    <dbReference type="NCBI Taxonomy" id="1234261"/>
    <lineage>
        <taxon>Eukaryota</taxon>
        <taxon>Metazoa</taxon>
        <taxon>Spiralia</taxon>
        <taxon>Gnathifera</taxon>
        <taxon>Rotifera</taxon>
        <taxon>Eurotatoria</taxon>
        <taxon>Bdelloidea</taxon>
        <taxon>Philodinida</taxon>
        <taxon>Philodinidae</taxon>
        <taxon>Didymodactylos</taxon>
    </lineage>
</organism>
<reference evidence="2" key="1">
    <citation type="submission" date="2021-02" db="EMBL/GenBank/DDBJ databases">
        <authorList>
            <person name="Nowell W R."/>
        </authorList>
    </citation>
    <scope>NUCLEOTIDE SEQUENCE</scope>
</reference>
<accession>A0A8S2QQB4</accession>
<dbReference type="EMBL" id="CAJOBA010042025">
    <property type="protein sequence ID" value="CAF4125307.1"/>
    <property type="molecule type" value="Genomic_DNA"/>
</dbReference>
<protein>
    <submittedName>
        <fullName evidence="2">Uncharacterized protein</fullName>
    </submittedName>
</protein>
<feature type="non-terminal residue" evidence="2">
    <location>
        <position position="180"/>
    </location>
</feature>
<dbReference type="AlphaFoldDB" id="A0A8S2QQB4"/>
<comment type="caution">
    <text evidence="2">The sequence shown here is derived from an EMBL/GenBank/DDBJ whole genome shotgun (WGS) entry which is preliminary data.</text>
</comment>
<gene>
    <name evidence="1" type="ORF">OVA965_LOCUS29229</name>
    <name evidence="2" type="ORF">TMI583_LOCUS29994</name>
</gene>
<sequence>LNDSWNTSLEQKELGFVPTSTAVSDCVRLQDASNSRYHIDILKSPEFGLLPKDHIDKRFTMANICDLSDLSDLLQLIVFNNLTRDYCKELPKHVQTIYLEVFDNLCLSDVKDTPVTDQLTSLLTSYQESKSKKGKEIALCIRDLEKISKLITEHHLEQNFAQNLPEHVRKTFQKIHAEYF</sequence>
<name>A0A8S2QQB4_9BILA</name>
<dbReference type="EMBL" id="CAJNOK010020429">
    <property type="protein sequence ID" value="CAF1316338.1"/>
    <property type="molecule type" value="Genomic_DNA"/>
</dbReference>
<dbReference type="Proteomes" id="UP000682733">
    <property type="component" value="Unassembled WGS sequence"/>
</dbReference>